<evidence type="ECO:0000256" key="4">
    <source>
        <dbReference type="ARBA" id="ARBA00022679"/>
    </source>
</evidence>
<evidence type="ECO:0000256" key="5">
    <source>
        <dbReference type="ARBA" id="ARBA00022741"/>
    </source>
</evidence>
<keyword evidence="5 9" id="KW-0547">Nucleotide-binding</keyword>
<organism evidence="11 12">
    <name type="scientific">Polyrhizophydium stewartii</name>
    <dbReference type="NCBI Taxonomy" id="2732419"/>
    <lineage>
        <taxon>Eukaryota</taxon>
        <taxon>Fungi</taxon>
        <taxon>Fungi incertae sedis</taxon>
        <taxon>Chytridiomycota</taxon>
        <taxon>Chytridiomycota incertae sedis</taxon>
        <taxon>Chytridiomycetes</taxon>
        <taxon>Rhizophydiales</taxon>
        <taxon>Rhizophydiales incertae sedis</taxon>
        <taxon>Polyrhizophydium</taxon>
    </lineage>
</organism>
<dbReference type="CDD" id="cd02021">
    <property type="entry name" value="GntK"/>
    <property type="match status" value="1"/>
</dbReference>
<dbReference type="PANTHER" id="PTHR43442:SF3">
    <property type="entry name" value="GLUCONOKINASE-RELATED"/>
    <property type="match status" value="1"/>
</dbReference>
<protein>
    <recommendedName>
        <fullName evidence="3 9">Gluconokinase</fullName>
        <ecNumber evidence="3 9">2.7.1.12</ecNumber>
    </recommendedName>
</protein>
<sequence length="182" mass="18534">MSAAAPDAAGCVLYVMGVSGSGKSTVAAAVCDALSAQGRAAKMLDADDLHPPANVAKMRRGEGLNDEDRWPWLRAVAAAACSTAGDGVAVVACSALRRAYRDALRAGSGGRRARFVHLAIPETTARSRSAARTGHFAGPTLAASQFAALEPPATDEADAASVDATRALSEVVRNVLAAADLF</sequence>
<evidence type="ECO:0000256" key="6">
    <source>
        <dbReference type="ARBA" id="ARBA00022777"/>
    </source>
</evidence>
<evidence type="ECO:0000313" key="11">
    <source>
        <dbReference type="EMBL" id="KAL2911326.1"/>
    </source>
</evidence>
<evidence type="ECO:0000256" key="2">
    <source>
        <dbReference type="ARBA" id="ARBA00008420"/>
    </source>
</evidence>
<comment type="similarity">
    <text evidence="2 9">Belongs to the gluconokinase GntK/GntV family.</text>
</comment>
<evidence type="ECO:0000256" key="7">
    <source>
        <dbReference type="ARBA" id="ARBA00022840"/>
    </source>
</evidence>
<evidence type="ECO:0000256" key="8">
    <source>
        <dbReference type="ARBA" id="ARBA00048090"/>
    </source>
</evidence>
<dbReference type="InterPro" id="IPR027417">
    <property type="entry name" value="P-loop_NTPase"/>
</dbReference>
<evidence type="ECO:0000259" key="10">
    <source>
        <dbReference type="Pfam" id="PF01583"/>
    </source>
</evidence>
<dbReference type="EC" id="2.7.1.12" evidence="3 9"/>
<name>A0ABR4MVP9_9FUNG</name>
<keyword evidence="12" id="KW-1185">Reference proteome</keyword>
<dbReference type="SUPFAM" id="SSF52540">
    <property type="entry name" value="P-loop containing nucleoside triphosphate hydrolases"/>
    <property type="match status" value="1"/>
</dbReference>
<dbReference type="Gene3D" id="3.40.50.300">
    <property type="entry name" value="P-loop containing nucleotide triphosphate hydrolases"/>
    <property type="match status" value="1"/>
</dbReference>
<dbReference type="EMBL" id="JADGIZ020000122">
    <property type="protein sequence ID" value="KAL2911326.1"/>
    <property type="molecule type" value="Genomic_DNA"/>
</dbReference>
<evidence type="ECO:0000256" key="3">
    <source>
        <dbReference type="ARBA" id="ARBA00012054"/>
    </source>
</evidence>
<comment type="caution">
    <text evidence="11">The sequence shown here is derived from an EMBL/GenBank/DDBJ whole genome shotgun (WGS) entry which is preliminary data.</text>
</comment>
<proteinExistence type="inferred from homology"/>
<evidence type="ECO:0000313" key="12">
    <source>
        <dbReference type="Proteomes" id="UP001527925"/>
    </source>
</evidence>
<keyword evidence="4 9" id="KW-0808">Transferase</keyword>
<dbReference type="PANTHER" id="PTHR43442">
    <property type="entry name" value="GLUCONOKINASE-RELATED"/>
    <property type="match status" value="1"/>
</dbReference>
<comment type="pathway">
    <text evidence="1 9">Carbohydrate acid metabolism; D-gluconate degradation.</text>
</comment>
<dbReference type="Proteomes" id="UP001527925">
    <property type="component" value="Unassembled WGS sequence"/>
</dbReference>
<dbReference type="Pfam" id="PF01583">
    <property type="entry name" value="APS_kinase"/>
    <property type="match status" value="1"/>
</dbReference>
<keyword evidence="6 9" id="KW-0418">Kinase</keyword>
<keyword evidence="7 9" id="KW-0067">ATP-binding</keyword>
<dbReference type="NCBIfam" id="TIGR01313">
    <property type="entry name" value="therm_gnt_kin"/>
    <property type="match status" value="1"/>
</dbReference>
<evidence type="ECO:0000256" key="1">
    <source>
        <dbReference type="ARBA" id="ARBA00004875"/>
    </source>
</evidence>
<reference evidence="11 12" key="1">
    <citation type="submission" date="2023-09" db="EMBL/GenBank/DDBJ databases">
        <title>Pangenome analysis of Batrachochytrium dendrobatidis and related Chytrids.</title>
        <authorList>
            <person name="Yacoub M.N."/>
            <person name="Stajich J.E."/>
            <person name="James T.Y."/>
        </authorList>
    </citation>
    <scope>NUCLEOTIDE SEQUENCE [LARGE SCALE GENOMIC DNA]</scope>
    <source>
        <strain evidence="11 12">JEL0888</strain>
    </source>
</reference>
<dbReference type="InterPro" id="IPR059117">
    <property type="entry name" value="APS_kinase_dom"/>
</dbReference>
<dbReference type="InterPro" id="IPR006001">
    <property type="entry name" value="Therm_gnt_kin"/>
</dbReference>
<accession>A0ABR4MVP9</accession>
<evidence type="ECO:0000256" key="9">
    <source>
        <dbReference type="RuleBase" id="RU363066"/>
    </source>
</evidence>
<feature type="domain" description="APS kinase" evidence="10">
    <location>
        <begin position="10"/>
        <end position="110"/>
    </location>
</feature>
<gene>
    <name evidence="11" type="ORF">HK105_209215</name>
</gene>
<comment type="catalytic activity">
    <reaction evidence="8 9">
        <text>D-gluconate + ATP = 6-phospho-D-gluconate + ADP + H(+)</text>
        <dbReference type="Rhea" id="RHEA:19433"/>
        <dbReference type="ChEBI" id="CHEBI:15378"/>
        <dbReference type="ChEBI" id="CHEBI:18391"/>
        <dbReference type="ChEBI" id="CHEBI:30616"/>
        <dbReference type="ChEBI" id="CHEBI:58759"/>
        <dbReference type="ChEBI" id="CHEBI:456216"/>
        <dbReference type="EC" id="2.7.1.12"/>
    </reaction>
</comment>